<evidence type="ECO:0000256" key="6">
    <source>
        <dbReference type="ARBA" id="ARBA00023136"/>
    </source>
</evidence>
<feature type="transmembrane region" description="Helical" evidence="8">
    <location>
        <begin position="1169"/>
        <end position="1190"/>
    </location>
</feature>
<feature type="transmembrane region" description="Helical" evidence="8">
    <location>
        <begin position="1093"/>
        <end position="1113"/>
    </location>
</feature>
<keyword evidence="5 8" id="KW-1133">Transmembrane helix</keyword>
<dbReference type="RefSeq" id="WP_056969377.1">
    <property type="nucleotide sequence ID" value="NZ_AYZK01000003.1"/>
</dbReference>
<feature type="domain" description="Membrane transport protein MMPL" evidence="9">
    <location>
        <begin position="933"/>
        <end position="1229"/>
    </location>
</feature>
<evidence type="ECO:0000256" key="1">
    <source>
        <dbReference type="ARBA" id="ARBA00004651"/>
    </source>
</evidence>
<feature type="coiled-coil region" evidence="7">
    <location>
        <begin position="622"/>
        <end position="649"/>
    </location>
</feature>
<feature type="transmembrane region" description="Helical" evidence="8">
    <location>
        <begin position="1125"/>
        <end position="1148"/>
    </location>
</feature>
<dbReference type="Gene3D" id="1.10.287.950">
    <property type="entry name" value="Methyl-accepting chemotaxis protein"/>
    <property type="match status" value="1"/>
</dbReference>
<evidence type="ECO:0000259" key="9">
    <source>
        <dbReference type="Pfam" id="PF03176"/>
    </source>
</evidence>
<dbReference type="SUPFAM" id="SSF101967">
    <property type="entry name" value="Adhesin YadA, collagen-binding domain"/>
    <property type="match status" value="1"/>
</dbReference>
<feature type="transmembrane region" description="Helical" evidence="8">
    <location>
        <begin position="232"/>
        <end position="252"/>
    </location>
</feature>
<evidence type="ECO:0000256" key="3">
    <source>
        <dbReference type="ARBA" id="ARBA00022475"/>
    </source>
</evidence>
<keyword evidence="3" id="KW-1003">Cell membrane</keyword>
<dbReference type="PANTHER" id="PTHR33406">
    <property type="entry name" value="MEMBRANE PROTEIN MJ1562-RELATED"/>
    <property type="match status" value="1"/>
</dbReference>
<keyword evidence="11" id="KW-1185">Reference proteome</keyword>
<reference evidence="10 11" key="1">
    <citation type="journal article" date="2015" name="Genome Announc.">
        <title>Expanding the biotechnology potential of lactobacilli through comparative genomics of 213 strains and associated genera.</title>
        <authorList>
            <person name="Sun Z."/>
            <person name="Harris H.M."/>
            <person name="McCann A."/>
            <person name="Guo C."/>
            <person name="Argimon S."/>
            <person name="Zhang W."/>
            <person name="Yang X."/>
            <person name="Jeffery I.B."/>
            <person name="Cooney J.C."/>
            <person name="Kagawa T.F."/>
            <person name="Liu W."/>
            <person name="Song Y."/>
            <person name="Salvetti E."/>
            <person name="Wrobel A."/>
            <person name="Rasinkangas P."/>
            <person name="Parkhill J."/>
            <person name="Rea M.C."/>
            <person name="O'Sullivan O."/>
            <person name="Ritari J."/>
            <person name="Douillard F.P."/>
            <person name="Paul Ross R."/>
            <person name="Yang R."/>
            <person name="Briner A.E."/>
            <person name="Felis G.E."/>
            <person name="de Vos W.M."/>
            <person name="Barrangou R."/>
            <person name="Klaenhammer T.R."/>
            <person name="Caufield P.W."/>
            <person name="Cui Y."/>
            <person name="Zhang H."/>
            <person name="O'Toole P.W."/>
        </authorList>
    </citation>
    <scope>NUCLEOTIDE SEQUENCE [LARGE SCALE GENOMIC DNA]</scope>
    <source>
        <strain evidence="10 11">DSM 22698</strain>
    </source>
</reference>
<dbReference type="InterPro" id="IPR011049">
    <property type="entry name" value="Serralysin-like_metalloprot_C"/>
</dbReference>
<evidence type="ECO:0000256" key="4">
    <source>
        <dbReference type="ARBA" id="ARBA00022692"/>
    </source>
</evidence>
<dbReference type="InterPro" id="IPR004869">
    <property type="entry name" value="MMPL_dom"/>
</dbReference>
<evidence type="ECO:0000313" key="11">
    <source>
        <dbReference type="Proteomes" id="UP000051789"/>
    </source>
</evidence>
<gene>
    <name evidence="10" type="ORF">FD19_GL001381</name>
</gene>
<name>A0A0R2C773_9LACO</name>
<dbReference type="GO" id="GO:0005886">
    <property type="term" value="C:plasma membrane"/>
    <property type="evidence" value="ECO:0007669"/>
    <property type="project" value="UniProtKB-SubCell"/>
</dbReference>
<evidence type="ECO:0000256" key="8">
    <source>
        <dbReference type="SAM" id="Phobius"/>
    </source>
</evidence>
<dbReference type="PANTHER" id="PTHR33406:SF6">
    <property type="entry name" value="MEMBRANE PROTEIN YDGH-RELATED"/>
    <property type="match status" value="1"/>
</dbReference>
<feature type="transmembrane region" description="Helical" evidence="8">
    <location>
        <begin position="359"/>
        <end position="379"/>
    </location>
</feature>
<dbReference type="AlphaFoldDB" id="A0A0R2C773"/>
<feature type="transmembrane region" description="Helical" evidence="8">
    <location>
        <begin position="1196"/>
        <end position="1223"/>
    </location>
</feature>
<dbReference type="SUPFAM" id="SSF82866">
    <property type="entry name" value="Multidrug efflux transporter AcrB transmembrane domain"/>
    <property type="match status" value="2"/>
</dbReference>
<organism evidence="10 11">
    <name type="scientific">Lacticaseibacillus thailandensis DSM 22698 = JCM 13996</name>
    <dbReference type="NCBI Taxonomy" id="1423810"/>
    <lineage>
        <taxon>Bacteria</taxon>
        <taxon>Bacillati</taxon>
        <taxon>Bacillota</taxon>
        <taxon>Bacilli</taxon>
        <taxon>Lactobacillales</taxon>
        <taxon>Lactobacillaceae</taxon>
        <taxon>Lacticaseibacillus</taxon>
    </lineage>
</organism>
<dbReference type="Pfam" id="PF03176">
    <property type="entry name" value="MMPL"/>
    <property type="match status" value="2"/>
</dbReference>
<comment type="caution">
    <text evidence="10">The sequence shown here is derived from an EMBL/GenBank/DDBJ whole genome shotgun (WGS) entry which is preliminary data.</text>
</comment>
<feature type="domain" description="Membrane transport protein MMPL" evidence="9">
    <location>
        <begin position="43"/>
        <end position="364"/>
    </location>
</feature>
<evidence type="ECO:0000256" key="2">
    <source>
        <dbReference type="ARBA" id="ARBA00010157"/>
    </source>
</evidence>
<dbReference type="PATRIC" id="fig|1423810.4.peg.1420"/>
<proteinExistence type="inferred from homology"/>
<dbReference type="InterPro" id="IPR050545">
    <property type="entry name" value="Mycobact_MmpL"/>
</dbReference>
<feature type="transmembrane region" description="Helical" evidence="8">
    <location>
        <begin position="307"/>
        <end position="328"/>
    </location>
</feature>
<accession>A0A0R2C773</accession>
<dbReference type="EMBL" id="AYZK01000003">
    <property type="protein sequence ID" value="KRM87226.1"/>
    <property type="molecule type" value="Genomic_DNA"/>
</dbReference>
<dbReference type="Proteomes" id="UP000051789">
    <property type="component" value="Unassembled WGS sequence"/>
</dbReference>
<keyword evidence="4 8" id="KW-0812">Transmembrane</keyword>
<keyword evidence="7" id="KW-0175">Coiled coil</keyword>
<dbReference type="NCBIfam" id="TIGR03057">
    <property type="entry name" value="xxxLxxG_by_4"/>
    <property type="match status" value="3"/>
</dbReference>
<evidence type="ECO:0000256" key="5">
    <source>
        <dbReference type="ARBA" id="ARBA00022989"/>
    </source>
</evidence>
<sequence>MKKFAERHVGALIAWIVVVLAAVLLMPNTSALVTKYGQTKIPSSAQSQVANTIQNHWGHGKNNTRQVVVVFSNGNDKLTATQKRRINATINRLRRNKGHYQIKSMLSAQDNAQARAQLVSKDRTTELLQLNMSKHQGVRVQAANVKKAAKTAGVKTYVTGSDILNDNFQQSTEEGIKKTEIIAAIFIFVVLVLVFRSPVVPLISLVTVGVAMLASLSVVMNLVQYLGFPLSSFTQVFMVVVLFGVGTDYNILMYDQFKEELSGGLSAVDATRKARRIAGHTILFSGSSILIGFTALALAKFSIYQSAVGVAVGVAVLLAVLLTLNPFFMATLGKKMFWPTKNFTGGSRSRLWRFLSKNAVLRPLLGILLVGLVSLPFLLTYNNHLNYDTLAELSDSLPAKQGFFVVQDHFSKGTAEPSTLYIKTNNKKLDQEKYLKIIDRVTRKLQAKDGVKTVASATQPGGSRVSALYAKNQLQTVTKGSTKVHRGLGTINSGLLSAKNQIANSNMQSGLNGVTQLITGTNKLIAGTNSLQSGTKTLASGASTLAGGVTTLANGAQTVNSGTRSLANGASTLSNGATTLSTGAGTLASKTTVLASGANSINNAVGQLNAAVAGSANQMAQLSRAQTAMANMQSQMSALQKQLGNTSNLNAELSSMSTMLGQLADSEDNINSLVNALNGTGDLTNTINTLKTALGTVGSNDVKAEVANVQMIAAAKTIANDASASVASKEAAQKIITTAQTSSSSYLAPNISTLTGLNSKVSGMSTLASQANSLKSVASALPSKDKIKAIQAQIAGLQKMLSSVNSLMSEGQQLSAMSSQLGQVGSQMTALQTNLKKLQTATSSLASGSNALSGGANTLANGAATLATGAGTLTNGANTLATGTGSLASGATTLANGSTTLANGATTLNNNVPALTSGLLQVNAGQKTMYTSLQGVVGQMQQLQNGLGSASDGLNTISKGVAQSNSYLTGLRKSAAADEFYIPTKTLHSKTFKPAIKQYMSADKHATQLTIVLGYNPSSAKAMAEVKAIKKEVQSELKGTALDGATVAIGGQTATIADTHDIASSDFVRTAVIMLIGIGLALMFITRSILQPLYILGTLVLAYFTSLSITRWVSGAFLGEKMLTWNTPFFAFVMLIALGVDYSIFLMMKYREFGADGERPSVNIVRASEVIGAVVLSAALILGGTFAALMPSGVLTLIQVALAVIIGLIILVLIIPILIPAAIHLTYDRGKLSDDDTKEEDE</sequence>
<comment type="subcellular location">
    <subcellularLocation>
        <location evidence="1">Cell membrane</location>
        <topology evidence="1">Multi-pass membrane protein</topology>
    </subcellularLocation>
</comment>
<evidence type="ECO:0000256" key="7">
    <source>
        <dbReference type="SAM" id="Coils"/>
    </source>
</evidence>
<comment type="similarity">
    <text evidence="2">Belongs to the resistance-nodulation-cell division (RND) (TC 2.A.6) family. MmpL subfamily.</text>
</comment>
<dbReference type="InterPro" id="IPR023908">
    <property type="entry name" value="xxxLxxG_rpt"/>
</dbReference>
<dbReference type="STRING" id="1423810.FD19_GL001381"/>
<feature type="transmembrane region" description="Helical" evidence="8">
    <location>
        <begin position="1067"/>
        <end position="1086"/>
    </location>
</feature>
<keyword evidence="6 8" id="KW-0472">Membrane</keyword>
<dbReference type="Gene3D" id="1.20.1640.10">
    <property type="entry name" value="Multidrug efflux transporter AcrB transmembrane domain"/>
    <property type="match status" value="2"/>
</dbReference>
<evidence type="ECO:0000313" key="10">
    <source>
        <dbReference type="EMBL" id="KRM87226.1"/>
    </source>
</evidence>
<feature type="transmembrane region" description="Helical" evidence="8">
    <location>
        <begin position="282"/>
        <end position="301"/>
    </location>
</feature>
<protein>
    <submittedName>
        <fullName evidence="10">Transport protein</fullName>
    </submittedName>
</protein>